<feature type="transmembrane region" description="Helical" evidence="5">
    <location>
        <begin position="768"/>
        <end position="787"/>
    </location>
</feature>
<feature type="transmembrane region" description="Helical" evidence="5">
    <location>
        <begin position="875"/>
        <end position="899"/>
    </location>
</feature>
<dbReference type="GO" id="GO:0016758">
    <property type="term" value="F:hexosyltransferase activity"/>
    <property type="evidence" value="ECO:0007669"/>
    <property type="project" value="TreeGrafter"/>
</dbReference>
<organism evidence="6 7">
    <name type="scientific">Candidatus Egerieisoma faecipullorum</name>
    <dbReference type="NCBI Taxonomy" id="2840963"/>
    <lineage>
        <taxon>Bacteria</taxon>
        <taxon>Bacillati</taxon>
        <taxon>Bacillota</taxon>
        <taxon>Clostridia</taxon>
        <taxon>Eubacteriales</taxon>
        <taxon>Clostridiaceae</taxon>
        <taxon>Clostridiaceae incertae sedis</taxon>
        <taxon>Candidatus Egerieisoma</taxon>
    </lineage>
</organism>
<evidence type="ECO:0000256" key="1">
    <source>
        <dbReference type="ARBA" id="ARBA00004141"/>
    </source>
</evidence>
<accession>A0A9D1I6V4</accession>
<proteinExistence type="predicted"/>
<reference evidence="6" key="1">
    <citation type="submission" date="2020-10" db="EMBL/GenBank/DDBJ databases">
        <authorList>
            <person name="Gilroy R."/>
        </authorList>
    </citation>
    <scope>NUCLEOTIDE SEQUENCE</scope>
    <source>
        <strain evidence="6">CHK195-4489</strain>
    </source>
</reference>
<feature type="transmembrane region" description="Helical" evidence="5">
    <location>
        <begin position="368"/>
        <end position="388"/>
    </location>
</feature>
<comment type="caution">
    <text evidence="6">The sequence shown here is derived from an EMBL/GenBank/DDBJ whole genome shotgun (WGS) entry which is preliminary data.</text>
</comment>
<evidence type="ECO:0000256" key="5">
    <source>
        <dbReference type="SAM" id="Phobius"/>
    </source>
</evidence>
<dbReference type="GO" id="GO:0005886">
    <property type="term" value="C:plasma membrane"/>
    <property type="evidence" value="ECO:0007669"/>
    <property type="project" value="TreeGrafter"/>
</dbReference>
<feature type="transmembrane region" description="Helical" evidence="5">
    <location>
        <begin position="400"/>
        <end position="422"/>
    </location>
</feature>
<reference evidence="6" key="2">
    <citation type="journal article" date="2021" name="PeerJ">
        <title>Extensive microbial diversity within the chicken gut microbiome revealed by metagenomics and culture.</title>
        <authorList>
            <person name="Gilroy R."/>
            <person name="Ravi A."/>
            <person name="Getino M."/>
            <person name="Pursley I."/>
            <person name="Horton D.L."/>
            <person name="Alikhan N.F."/>
            <person name="Baker D."/>
            <person name="Gharbi K."/>
            <person name="Hall N."/>
            <person name="Watson M."/>
            <person name="Adriaenssens E.M."/>
            <person name="Foster-Nyarko E."/>
            <person name="Jarju S."/>
            <person name="Secka A."/>
            <person name="Antonio M."/>
            <person name="Oren A."/>
            <person name="Chaudhuri R.R."/>
            <person name="La Ragione R."/>
            <person name="Hildebrand F."/>
            <person name="Pallen M.J."/>
        </authorList>
    </citation>
    <scope>NUCLEOTIDE SEQUENCE</scope>
    <source>
        <strain evidence="6">CHK195-4489</strain>
    </source>
</reference>
<evidence type="ECO:0000313" key="6">
    <source>
        <dbReference type="EMBL" id="HIU28827.1"/>
    </source>
</evidence>
<dbReference type="InterPro" id="IPR050321">
    <property type="entry name" value="Glycosyltr_2/OpgH_subfam"/>
</dbReference>
<protein>
    <submittedName>
        <fullName evidence="6">Uncharacterized protein</fullName>
    </submittedName>
</protein>
<dbReference type="EMBL" id="DVMM01000017">
    <property type="protein sequence ID" value="HIU28827.1"/>
    <property type="molecule type" value="Genomic_DNA"/>
</dbReference>
<name>A0A9D1I6V4_9CLOT</name>
<keyword evidence="4 5" id="KW-1133">Transmembrane helix</keyword>
<keyword evidence="2" id="KW-0328">Glycosyltransferase</keyword>
<dbReference type="Proteomes" id="UP000824089">
    <property type="component" value="Unassembled WGS sequence"/>
</dbReference>
<feature type="non-terminal residue" evidence="6">
    <location>
        <position position="961"/>
    </location>
</feature>
<keyword evidence="3" id="KW-0808">Transferase</keyword>
<comment type="subcellular location">
    <subcellularLocation>
        <location evidence="1">Membrane</location>
        <topology evidence="1">Multi-pass membrane protein</topology>
    </subcellularLocation>
</comment>
<dbReference type="AlphaFoldDB" id="A0A9D1I6V4"/>
<dbReference type="PANTHER" id="PTHR43867">
    <property type="entry name" value="CELLULOSE SYNTHASE CATALYTIC SUBUNIT A [UDP-FORMING]"/>
    <property type="match status" value="1"/>
</dbReference>
<keyword evidence="5" id="KW-0472">Membrane</keyword>
<evidence type="ECO:0000256" key="4">
    <source>
        <dbReference type="ARBA" id="ARBA00022989"/>
    </source>
</evidence>
<feature type="transmembrane region" description="Helical" evidence="5">
    <location>
        <begin position="793"/>
        <end position="811"/>
    </location>
</feature>
<evidence type="ECO:0000256" key="2">
    <source>
        <dbReference type="ARBA" id="ARBA00022676"/>
    </source>
</evidence>
<evidence type="ECO:0000256" key="3">
    <source>
        <dbReference type="ARBA" id="ARBA00022679"/>
    </source>
</evidence>
<dbReference type="PANTHER" id="PTHR43867:SF2">
    <property type="entry name" value="CELLULOSE SYNTHASE CATALYTIC SUBUNIT A [UDP-FORMING]"/>
    <property type="match status" value="1"/>
</dbReference>
<evidence type="ECO:0000313" key="7">
    <source>
        <dbReference type="Proteomes" id="UP000824089"/>
    </source>
</evidence>
<gene>
    <name evidence="6" type="ORF">IAD50_00860</name>
</gene>
<sequence>MILEDTLLTRSEYIRHAANIAEKHRMGKYDVKSVPNVAKCADMIADTYTRIISGGEAAAGGIHSIPSDEWIGDNFHLINEAAESADSEESRKLVKSIGKTSSAFSVYEIAAEIAAHTDGRIGETEIIDFVSHYEKVKPLTTNELACLCHMLKVALLKRLAEICEISDSIYKDRKEAERIFREFLSYTGDMENGRRRSADVLFENEDLLSPVFAETILRISAEYEGSEQSSGAGSAVIRAALSKKLAAKGTTVEELIAREHSTRISMGISAGNAIKSLHGLNSLDWDKITSVLCVTEQILNRDPSGIFRKMTSKSRGEYVRLVRVCARRRGETPEAFALKIVEQAEKEGTHVGKYIYEEYTRKNEFRSFLFMLFFVTAVLAFCPAVYTIRLSAARYGWAGLPLILITVGLILLIGLNLALTIAQNMYLEKRMPFSLPELDFQGILPEDCKIMIVIPCLLNSKKRVDEIVKQLEAAAWANPQTGIYFTILGDLPESESKTRPGDEELIQYARRAVRNLEKSFPRREETEKFHVMVRERVYYEGDRTWMGAERKRGALIELNRAIIEGRLPRVNYVLTVDADTIIPIDTAIRMAQIMHHPLNRPQISYVRSEPVVTKGYALLQPAVTPAGLDRQHATPFEKIYCDDEGYDSYQCKTSDFYFDICNEGIYTGKGMYDPYVFNGLLEGRFRENSILSHDLIEGSFLRTAFVSDVHLYDHFPRSYGSFVKRQHRWVRGDWQLLPFRRKRFEDGSGAMKNNPLNYYSLFKMDMNLIRSLLPAAIFLLFAIGMIFLRKYAFLWVLITVLAVFFSAGGTGPRRLLRAFFEFLFLPHRAYYHCDAAVRAVWRTFVSRKKMLEWVVSSDAERSIGDTPSYYCKTMWFSFAAAVLFAPFLFGIPSLLWIAAPYAAYFLSVRAKGPETVSVSGPARKSFRILARKIWAFYDDYAVENENYLPPDNVQFSPVYCV</sequence>
<keyword evidence="5" id="KW-0812">Transmembrane</keyword>